<keyword evidence="9" id="KW-1185">Reference proteome</keyword>
<dbReference type="PANTHER" id="PTHR12416">
    <property type="entry name" value="RRNA-PROCESSING PROTEIN UTP23 HOMOLOG"/>
    <property type="match status" value="1"/>
</dbReference>
<accession>A0AAV6UKM2</accession>
<feature type="domain" description="PIN" evidence="7">
    <location>
        <begin position="64"/>
        <end position="163"/>
    </location>
</feature>
<dbReference type="GO" id="GO:0006364">
    <property type="term" value="P:rRNA processing"/>
    <property type="evidence" value="ECO:0007669"/>
    <property type="project" value="UniProtKB-KW"/>
</dbReference>
<evidence type="ECO:0000256" key="4">
    <source>
        <dbReference type="ARBA" id="ARBA00023242"/>
    </source>
</evidence>
<dbReference type="InterPro" id="IPR006984">
    <property type="entry name" value="Fcf1/UTP23"/>
</dbReference>
<dbReference type="Proteomes" id="UP000827092">
    <property type="component" value="Unassembled WGS sequence"/>
</dbReference>
<organism evidence="8 9">
    <name type="scientific">Oedothorax gibbosus</name>
    <dbReference type="NCBI Taxonomy" id="931172"/>
    <lineage>
        <taxon>Eukaryota</taxon>
        <taxon>Metazoa</taxon>
        <taxon>Ecdysozoa</taxon>
        <taxon>Arthropoda</taxon>
        <taxon>Chelicerata</taxon>
        <taxon>Arachnida</taxon>
        <taxon>Araneae</taxon>
        <taxon>Araneomorphae</taxon>
        <taxon>Entelegynae</taxon>
        <taxon>Araneoidea</taxon>
        <taxon>Linyphiidae</taxon>
        <taxon>Erigoninae</taxon>
        <taxon>Oedothorax</taxon>
    </lineage>
</organism>
<dbReference type="InterPro" id="IPR037503">
    <property type="entry name" value="Fcf1_PIN"/>
</dbReference>
<reference evidence="8 9" key="1">
    <citation type="journal article" date="2022" name="Nat. Ecol. Evol.">
        <title>A masculinizing supergene underlies an exaggerated male reproductive morph in a spider.</title>
        <authorList>
            <person name="Hendrickx F."/>
            <person name="De Corte Z."/>
            <person name="Sonet G."/>
            <person name="Van Belleghem S.M."/>
            <person name="Kostlbacher S."/>
            <person name="Vangestel C."/>
        </authorList>
    </citation>
    <scope>NUCLEOTIDE SEQUENCE [LARGE SCALE GENOMIC DNA]</scope>
    <source>
        <strain evidence="8">W744_W776</strain>
    </source>
</reference>
<comment type="caution">
    <text evidence="8">The sequence shown here is derived from an EMBL/GenBank/DDBJ whole genome shotgun (WGS) entry which is preliminary data.</text>
</comment>
<dbReference type="AlphaFoldDB" id="A0AAV6UKM2"/>
<sequence>MGKMKNKPRLGGGIKTIKLTDGRIQKKDRVIRKKKPDDKPKVKEIPQYSSALFFKYNTALGPPYHILLDTNFINFSIKNKLDVFQSMMDCLYGKCIPYITDCVLAELEKLGKKFRLALKIAKDPRFERLACMHSGTYADDCLVQRITQHKCYIVATCDKDLKRRIRKIPGVPIMYINRHRYSIERMPDAYGAPPT</sequence>
<protein>
    <recommendedName>
        <fullName evidence="6">rRNA-processing protein FCF1 homolog</fullName>
    </recommendedName>
</protein>
<comment type="similarity">
    <text evidence="5">Belongs to the UTP23/FCF1 family. FCF1 subfamily.</text>
</comment>
<evidence type="ECO:0000313" key="9">
    <source>
        <dbReference type="Proteomes" id="UP000827092"/>
    </source>
</evidence>
<dbReference type="InterPro" id="IPR029060">
    <property type="entry name" value="PIN-like_dom_sf"/>
</dbReference>
<dbReference type="CDD" id="cd09864">
    <property type="entry name" value="PIN_Fcf1-like"/>
    <property type="match status" value="1"/>
</dbReference>
<dbReference type="SMART" id="SM00670">
    <property type="entry name" value="PINc"/>
    <property type="match status" value="1"/>
</dbReference>
<evidence type="ECO:0000256" key="6">
    <source>
        <dbReference type="ARBA" id="ARBA00069243"/>
    </source>
</evidence>
<evidence type="ECO:0000259" key="7">
    <source>
        <dbReference type="SMART" id="SM00670"/>
    </source>
</evidence>
<dbReference type="GO" id="GO:0032040">
    <property type="term" value="C:small-subunit processome"/>
    <property type="evidence" value="ECO:0007669"/>
    <property type="project" value="InterPro"/>
</dbReference>
<dbReference type="SUPFAM" id="SSF88723">
    <property type="entry name" value="PIN domain-like"/>
    <property type="match status" value="1"/>
</dbReference>
<comment type="subcellular location">
    <subcellularLocation>
        <location evidence="1">Nucleus</location>
        <location evidence="1">Nucleolus</location>
    </subcellularLocation>
</comment>
<proteinExistence type="inferred from homology"/>
<dbReference type="FunFam" id="3.40.50.1010:FF:000004">
    <property type="entry name" value="rRNA-processing protein FCF1 homolog"/>
    <property type="match status" value="1"/>
</dbReference>
<dbReference type="Gene3D" id="3.40.50.1010">
    <property type="entry name" value="5'-nuclease"/>
    <property type="match status" value="1"/>
</dbReference>
<dbReference type="GO" id="GO:0042274">
    <property type="term" value="P:ribosomal small subunit biogenesis"/>
    <property type="evidence" value="ECO:0007669"/>
    <property type="project" value="UniProtKB-ARBA"/>
</dbReference>
<evidence type="ECO:0000256" key="5">
    <source>
        <dbReference type="ARBA" id="ARBA00024026"/>
    </source>
</evidence>
<evidence type="ECO:0000313" key="8">
    <source>
        <dbReference type="EMBL" id="KAG8184957.1"/>
    </source>
</evidence>
<gene>
    <name evidence="8" type="ORF">JTE90_011088</name>
</gene>
<keyword evidence="3" id="KW-0698">rRNA processing</keyword>
<keyword evidence="4" id="KW-0539">Nucleus</keyword>
<dbReference type="InterPro" id="IPR002716">
    <property type="entry name" value="PIN_dom"/>
</dbReference>
<dbReference type="EMBL" id="JAFNEN010000353">
    <property type="protein sequence ID" value="KAG8184957.1"/>
    <property type="molecule type" value="Genomic_DNA"/>
</dbReference>
<evidence type="ECO:0000256" key="2">
    <source>
        <dbReference type="ARBA" id="ARBA00022517"/>
    </source>
</evidence>
<dbReference type="Pfam" id="PF04900">
    <property type="entry name" value="Fcf1"/>
    <property type="match status" value="1"/>
</dbReference>
<evidence type="ECO:0000256" key="1">
    <source>
        <dbReference type="ARBA" id="ARBA00004604"/>
    </source>
</evidence>
<evidence type="ECO:0000256" key="3">
    <source>
        <dbReference type="ARBA" id="ARBA00022552"/>
    </source>
</evidence>
<name>A0AAV6UKM2_9ARAC</name>
<keyword evidence="2" id="KW-0690">Ribosome biogenesis</keyword>